<evidence type="ECO:0000259" key="6">
    <source>
        <dbReference type="Pfam" id="PF01182"/>
    </source>
</evidence>
<feature type="compositionally biased region" description="Polar residues" evidence="5">
    <location>
        <begin position="391"/>
        <end position="404"/>
    </location>
</feature>
<dbReference type="InterPro" id="IPR037171">
    <property type="entry name" value="NagB/RpiA_transferase-like"/>
</dbReference>
<evidence type="ECO:0000256" key="2">
    <source>
        <dbReference type="ARBA" id="ARBA00005526"/>
    </source>
</evidence>
<reference evidence="7 8" key="1">
    <citation type="submission" date="2023-01" db="EMBL/GenBank/DDBJ databases">
        <title>Analysis of 21 Apiospora genomes using comparative genomics revels a genus with tremendous synthesis potential of carbohydrate active enzymes and secondary metabolites.</title>
        <authorList>
            <person name="Sorensen T."/>
        </authorList>
    </citation>
    <scope>NUCLEOTIDE SEQUENCE [LARGE SCALE GENOMIC DNA]</scope>
    <source>
        <strain evidence="7 8">CBS 135458</strain>
    </source>
</reference>
<comment type="caution">
    <text evidence="7">The sequence shown here is derived from an EMBL/GenBank/DDBJ whole genome shotgun (WGS) entry which is preliminary data.</text>
</comment>
<keyword evidence="7" id="KW-0413">Isomerase</keyword>
<dbReference type="Pfam" id="PF01182">
    <property type="entry name" value="Glucosamine_iso"/>
    <property type="match status" value="1"/>
</dbReference>
<accession>A0ABR1VIH1</accession>
<organism evidence="7 8">
    <name type="scientific">Apiospora phragmitis</name>
    <dbReference type="NCBI Taxonomy" id="2905665"/>
    <lineage>
        <taxon>Eukaryota</taxon>
        <taxon>Fungi</taxon>
        <taxon>Dikarya</taxon>
        <taxon>Ascomycota</taxon>
        <taxon>Pezizomycotina</taxon>
        <taxon>Sordariomycetes</taxon>
        <taxon>Xylariomycetidae</taxon>
        <taxon>Amphisphaeriales</taxon>
        <taxon>Apiosporaceae</taxon>
        <taxon>Apiospora</taxon>
    </lineage>
</organism>
<dbReference type="NCBIfam" id="TIGR00502">
    <property type="entry name" value="nagB"/>
    <property type="match status" value="1"/>
</dbReference>
<keyword evidence="8" id="KW-1185">Reference proteome</keyword>
<feature type="domain" description="Glucosamine/galactosamine-6-phosphate isomerase" evidence="6">
    <location>
        <begin position="8"/>
        <end position="222"/>
    </location>
</feature>
<feature type="compositionally biased region" description="Basic and acidic residues" evidence="5">
    <location>
        <begin position="370"/>
        <end position="386"/>
    </location>
</feature>
<dbReference type="InterPro" id="IPR018321">
    <property type="entry name" value="Glucosamine6P_isomerase_CS"/>
</dbReference>
<dbReference type="GO" id="GO:0016853">
    <property type="term" value="F:isomerase activity"/>
    <property type="evidence" value="ECO:0007669"/>
    <property type="project" value="UniProtKB-KW"/>
</dbReference>
<name>A0ABR1VIH1_9PEZI</name>
<feature type="region of interest" description="Disordered" evidence="5">
    <location>
        <begin position="347"/>
        <end position="404"/>
    </location>
</feature>
<evidence type="ECO:0000256" key="3">
    <source>
        <dbReference type="ARBA" id="ARBA00012680"/>
    </source>
</evidence>
<dbReference type="PANTHER" id="PTHR11280:SF5">
    <property type="entry name" value="GLUCOSAMINE-6-PHOSPHATE ISOMERASE"/>
    <property type="match status" value="1"/>
</dbReference>
<comment type="catalytic activity">
    <reaction evidence="1">
        <text>alpha-D-glucosamine 6-phosphate + H2O = beta-D-fructose 6-phosphate + NH4(+)</text>
        <dbReference type="Rhea" id="RHEA:12172"/>
        <dbReference type="ChEBI" id="CHEBI:15377"/>
        <dbReference type="ChEBI" id="CHEBI:28938"/>
        <dbReference type="ChEBI" id="CHEBI:57634"/>
        <dbReference type="ChEBI" id="CHEBI:75989"/>
        <dbReference type="EC" id="3.5.99.6"/>
    </reaction>
</comment>
<comment type="similarity">
    <text evidence="2">Belongs to the glucosamine/galactosamine-6-phosphate isomerase family.</text>
</comment>
<evidence type="ECO:0000256" key="1">
    <source>
        <dbReference type="ARBA" id="ARBA00000644"/>
    </source>
</evidence>
<dbReference type="SUPFAM" id="SSF100950">
    <property type="entry name" value="NagB/RpiA/CoA transferase-like"/>
    <property type="match status" value="1"/>
</dbReference>
<dbReference type="GeneID" id="92090857"/>
<dbReference type="RefSeq" id="XP_066717063.1">
    <property type="nucleotide sequence ID" value="XM_066857794.1"/>
</dbReference>
<dbReference type="PROSITE" id="PS01161">
    <property type="entry name" value="GLC_GALNAC_ISOMERASE"/>
    <property type="match status" value="1"/>
</dbReference>
<protein>
    <recommendedName>
        <fullName evidence="3">glucosamine-6-phosphate deaminase</fullName>
        <ecNumber evidence="3">3.5.99.6</ecNumber>
    </recommendedName>
</protein>
<proteinExistence type="inferred from homology"/>
<evidence type="ECO:0000313" key="7">
    <source>
        <dbReference type="EMBL" id="KAK8069769.1"/>
    </source>
</evidence>
<evidence type="ECO:0000256" key="4">
    <source>
        <dbReference type="ARBA" id="ARBA00022801"/>
    </source>
</evidence>
<evidence type="ECO:0000313" key="8">
    <source>
        <dbReference type="Proteomes" id="UP001480595"/>
    </source>
</evidence>
<dbReference type="PANTHER" id="PTHR11280">
    <property type="entry name" value="GLUCOSAMINE-6-PHOSPHATE ISOMERASE"/>
    <property type="match status" value="1"/>
</dbReference>
<dbReference type="EMBL" id="JAQQWL010000006">
    <property type="protein sequence ID" value="KAK8069769.1"/>
    <property type="molecule type" value="Genomic_DNA"/>
</dbReference>
<gene>
    <name evidence="7" type="ORF">PG994_006385</name>
</gene>
<sequence>MRLIIRDDAELASSYVADYIIDRIKHFNPTAAHPFVLGLPTGSSPMGVYKTLVQRYKAGLISFENVVTFNMDEYVGLPRDHPESYHSFMWKHFFAHVNVKPHNVHILDGNAANLEAECVRYEEKIKAAGGIDLFLGGIGEDGHIAFNEPGSSLASRTRVKTLAYDTILANSRFFDNDVSKVPRMALTVGVQTVLEAREVVVIILGARKALALQKCVEQGVNHMWTLSSLQLHPHPMIVVDEDATLELQVKTVKYFKSIELVARAQGFEQILPSTIRTGQASIPKTVVEEIAPSSPTIISSPTILQPQPVTSRLLRASPATEYPVRSVSPDLDLVPDRMADRVGVPDITRRLTPNPEPSLLHRSGSSADLVPDRMAERVKGIPDITRRLTPNPEQQQQRVASVGA</sequence>
<dbReference type="InterPro" id="IPR004547">
    <property type="entry name" value="Glucosamine6P_isomerase"/>
</dbReference>
<dbReference type="InterPro" id="IPR006148">
    <property type="entry name" value="Glc/Gal-6P_isomerase"/>
</dbReference>
<evidence type="ECO:0000256" key="5">
    <source>
        <dbReference type="SAM" id="MobiDB-lite"/>
    </source>
</evidence>
<dbReference type="EC" id="3.5.99.6" evidence="3"/>
<dbReference type="Gene3D" id="3.40.50.1360">
    <property type="match status" value="1"/>
</dbReference>
<keyword evidence="4" id="KW-0378">Hydrolase</keyword>
<dbReference type="CDD" id="cd01399">
    <property type="entry name" value="GlcN6P_deaminase"/>
    <property type="match status" value="1"/>
</dbReference>
<dbReference type="HAMAP" id="MF_01241">
    <property type="entry name" value="GlcN6P_deamin"/>
    <property type="match status" value="1"/>
</dbReference>
<dbReference type="Proteomes" id="UP001480595">
    <property type="component" value="Unassembled WGS sequence"/>
</dbReference>